<dbReference type="GO" id="GO:0005737">
    <property type="term" value="C:cytoplasm"/>
    <property type="evidence" value="ECO:0007669"/>
    <property type="project" value="TreeGrafter"/>
</dbReference>
<reference evidence="2 3" key="1">
    <citation type="submission" date="2016-10" db="EMBL/GenBank/DDBJ databases">
        <authorList>
            <person name="Cai Z."/>
        </authorList>
    </citation>
    <scope>NUCLEOTIDE SEQUENCE [LARGE SCALE GENOMIC DNA]</scope>
</reference>
<dbReference type="InterPro" id="IPR001245">
    <property type="entry name" value="Ser-Thr/Tyr_kinase_cat_dom"/>
</dbReference>
<dbReference type="InterPro" id="IPR050167">
    <property type="entry name" value="Ser_Thr_protein_kinase"/>
</dbReference>
<dbReference type="EMBL" id="FNXT01001202">
    <property type="protein sequence ID" value="SZX73941.1"/>
    <property type="molecule type" value="Genomic_DNA"/>
</dbReference>
<accession>A0A383W936</accession>
<dbReference type="InterPro" id="IPR011009">
    <property type="entry name" value="Kinase-like_dom_sf"/>
</dbReference>
<dbReference type="Gene3D" id="1.10.510.10">
    <property type="entry name" value="Transferase(Phosphotransferase) domain 1"/>
    <property type="match status" value="1"/>
</dbReference>
<organism evidence="2 3">
    <name type="scientific">Tetradesmus obliquus</name>
    <name type="common">Green alga</name>
    <name type="synonym">Acutodesmus obliquus</name>
    <dbReference type="NCBI Taxonomy" id="3088"/>
    <lineage>
        <taxon>Eukaryota</taxon>
        <taxon>Viridiplantae</taxon>
        <taxon>Chlorophyta</taxon>
        <taxon>core chlorophytes</taxon>
        <taxon>Chlorophyceae</taxon>
        <taxon>CS clade</taxon>
        <taxon>Sphaeropleales</taxon>
        <taxon>Scenedesmaceae</taxon>
        <taxon>Tetradesmus</taxon>
    </lineage>
</organism>
<name>A0A383W936_TETOB</name>
<protein>
    <recommendedName>
        <fullName evidence="1">Protein kinase domain-containing protein</fullName>
    </recommendedName>
</protein>
<dbReference type="InterPro" id="IPR000719">
    <property type="entry name" value="Prot_kinase_dom"/>
</dbReference>
<evidence type="ECO:0000313" key="2">
    <source>
        <dbReference type="EMBL" id="SZX73941.1"/>
    </source>
</evidence>
<dbReference type="SUPFAM" id="SSF56112">
    <property type="entry name" value="Protein kinase-like (PK-like)"/>
    <property type="match status" value="1"/>
</dbReference>
<feature type="domain" description="Protein kinase" evidence="1">
    <location>
        <begin position="1"/>
        <end position="112"/>
    </location>
</feature>
<keyword evidence="3" id="KW-1185">Reference proteome</keyword>
<dbReference type="PROSITE" id="PS50011">
    <property type="entry name" value="PROTEIN_KINASE_DOM"/>
    <property type="match status" value="1"/>
</dbReference>
<dbReference type="GO" id="GO:0007165">
    <property type="term" value="P:signal transduction"/>
    <property type="evidence" value="ECO:0007669"/>
    <property type="project" value="TreeGrafter"/>
</dbReference>
<dbReference type="GO" id="GO:0005524">
    <property type="term" value="F:ATP binding"/>
    <property type="evidence" value="ECO:0007669"/>
    <property type="project" value="InterPro"/>
</dbReference>
<dbReference type="Pfam" id="PF07714">
    <property type="entry name" value="PK_Tyr_Ser-Thr"/>
    <property type="match status" value="1"/>
</dbReference>
<dbReference type="STRING" id="3088.A0A383W936"/>
<gene>
    <name evidence="2" type="ORF">BQ4739_LOCUS14202</name>
</gene>
<proteinExistence type="predicted"/>
<evidence type="ECO:0000313" key="3">
    <source>
        <dbReference type="Proteomes" id="UP000256970"/>
    </source>
</evidence>
<evidence type="ECO:0000259" key="1">
    <source>
        <dbReference type="PROSITE" id="PS50011"/>
    </source>
</evidence>
<dbReference type="Proteomes" id="UP000256970">
    <property type="component" value="Unassembled WGS sequence"/>
</dbReference>
<dbReference type="PANTHER" id="PTHR23257:SF963">
    <property type="entry name" value="AT08303P"/>
    <property type="match status" value="1"/>
</dbReference>
<sequence length="120" mass="13101">MRGTLPWIAPEIIKSPGNVTEAADVYSFGVIMWELWAMQEPFAGVHIHALLHQLTTHGGLSLAVPGSAEWGDAAAPPEPAPGWSTLMQRCWRAESAARPSSRELVGELEEMMAAVRRVKK</sequence>
<dbReference type="AlphaFoldDB" id="A0A383W936"/>
<dbReference type="GO" id="GO:0004672">
    <property type="term" value="F:protein kinase activity"/>
    <property type="evidence" value="ECO:0007669"/>
    <property type="project" value="InterPro"/>
</dbReference>
<dbReference type="PANTHER" id="PTHR23257">
    <property type="entry name" value="SERINE-THREONINE PROTEIN KINASE"/>
    <property type="match status" value="1"/>
</dbReference>